<comment type="caution">
    <text evidence="6">The sequence shown here is derived from an EMBL/GenBank/DDBJ whole genome shotgun (WGS) entry which is preliminary data.</text>
</comment>
<sequence>MITILLSCSDLLNMEKIARNIIRSTGNAVCIFYATTASEALNIIKDTKQAIDLFFVDVNLKESGGYKLETEIRKINIYEETPIIFITKISYDLIGSSPLSSYQSYKKRNYISLPIDDLDVQGKLGLYLDNIISENSERENKDKPLVFKHSQGYIKVYIQKVAFIEVQNKCCKLYTAKGAFELKNTNLITLQSMIHIDSFVQCHRSYLLNVNHLSSIEKSSKKNWTAYFNELDQTCPISITYIKNVYNTYRK</sequence>
<dbReference type="PROSITE" id="PS50930">
    <property type="entry name" value="HTH_LYTTR"/>
    <property type="match status" value="1"/>
</dbReference>
<dbReference type="Gene3D" id="2.40.50.1020">
    <property type="entry name" value="LytTr DNA-binding domain"/>
    <property type="match status" value="1"/>
</dbReference>
<dbReference type="Gene3D" id="3.40.50.2300">
    <property type="match status" value="1"/>
</dbReference>
<evidence type="ECO:0000256" key="2">
    <source>
        <dbReference type="ARBA" id="ARBA00024867"/>
    </source>
</evidence>
<dbReference type="Pfam" id="PF04397">
    <property type="entry name" value="LytTR"/>
    <property type="match status" value="1"/>
</dbReference>
<dbReference type="InterPro" id="IPR001789">
    <property type="entry name" value="Sig_transdc_resp-reg_receiver"/>
</dbReference>
<dbReference type="AlphaFoldDB" id="A0A939D6H6"/>
<dbReference type="Pfam" id="PF00072">
    <property type="entry name" value="Response_reg"/>
    <property type="match status" value="1"/>
</dbReference>
<dbReference type="SUPFAM" id="SSF52172">
    <property type="entry name" value="CheY-like"/>
    <property type="match status" value="1"/>
</dbReference>
<protein>
    <recommendedName>
        <fullName evidence="1">Stage 0 sporulation protein A homolog</fullName>
    </recommendedName>
</protein>
<feature type="modified residue" description="4-aspartylphosphate" evidence="3">
    <location>
        <position position="57"/>
    </location>
</feature>
<evidence type="ECO:0000256" key="1">
    <source>
        <dbReference type="ARBA" id="ARBA00018672"/>
    </source>
</evidence>
<evidence type="ECO:0000259" key="5">
    <source>
        <dbReference type="PROSITE" id="PS50930"/>
    </source>
</evidence>
<keyword evidence="3" id="KW-0597">Phosphoprotein</keyword>
<evidence type="ECO:0000259" key="4">
    <source>
        <dbReference type="PROSITE" id="PS50110"/>
    </source>
</evidence>
<gene>
    <name evidence="6" type="ORF">JYB65_01215</name>
</gene>
<evidence type="ECO:0000313" key="7">
    <source>
        <dbReference type="Proteomes" id="UP000664545"/>
    </source>
</evidence>
<organism evidence="6 7">
    <name type="scientific">Clostridium aminobutyricum</name>
    <dbReference type="NCBI Taxonomy" id="33953"/>
    <lineage>
        <taxon>Bacteria</taxon>
        <taxon>Bacillati</taxon>
        <taxon>Bacillota</taxon>
        <taxon>Clostridia</taxon>
        <taxon>Eubacteriales</taxon>
        <taxon>Clostridiaceae</taxon>
        <taxon>Clostridium</taxon>
    </lineage>
</organism>
<comment type="function">
    <text evidence="2">May play the central regulatory role in sporulation. It may be an element of the effector pathway responsible for the activation of sporulation genes in response to nutritional stress. Spo0A may act in concert with spo0H (a sigma factor) to control the expression of some genes that are critical to the sporulation process.</text>
</comment>
<dbReference type="RefSeq" id="WP_206580761.1">
    <property type="nucleotide sequence ID" value="NZ_JAFJZZ010000001.1"/>
</dbReference>
<reference evidence="6" key="1">
    <citation type="submission" date="2021-02" db="EMBL/GenBank/DDBJ databases">
        <title>Abyssanaerobacter marinus gen.nov., sp., nov, anaerobic bacterium isolated from the Onnuri vent field of Indian Ocean and suggestion of Mogibacteriaceae fam. nov., and proposal of reclassification of ambiguous this family's genus member.</title>
        <authorList>
            <person name="Kim Y.J."/>
            <person name="Yang J.-A."/>
        </authorList>
    </citation>
    <scope>NUCLEOTIDE SEQUENCE</scope>
    <source>
        <strain evidence="6">DSM 2634</strain>
    </source>
</reference>
<dbReference type="PROSITE" id="PS50110">
    <property type="entry name" value="RESPONSE_REGULATORY"/>
    <property type="match status" value="1"/>
</dbReference>
<keyword evidence="7" id="KW-1185">Reference proteome</keyword>
<dbReference type="GO" id="GO:0003677">
    <property type="term" value="F:DNA binding"/>
    <property type="evidence" value="ECO:0007669"/>
    <property type="project" value="InterPro"/>
</dbReference>
<dbReference type="PANTHER" id="PTHR37299:SF1">
    <property type="entry name" value="STAGE 0 SPORULATION PROTEIN A HOMOLOG"/>
    <property type="match status" value="1"/>
</dbReference>
<dbReference type="InterPro" id="IPR011006">
    <property type="entry name" value="CheY-like_superfamily"/>
</dbReference>
<dbReference type="Proteomes" id="UP000664545">
    <property type="component" value="Unassembled WGS sequence"/>
</dbReference>
<feature type="domain" description="HTH LytTR-type" evidence="5">
    <location>
        <begin position="145"/>
        <end position="251"/>
    </location>
</feature>
<dbReference type="GO" id="GO:0000156">
    <property type="term" value="F:phosphorelay response regulator activity"/>
    <property type="evidence" value="ECO:0007669"/>
    <property type="project" value="InterPro"/>
</dbReference>
<dbReference type="InterPro" id="IPR046947">
    <property type="entry name" value="LytR-like"/>
</dbReference>
<dbReference type="InterPro" id="IPR007492">
    <property type="entry name" value="LytTR_DNA-bd_dom"/>
</dbReference>
<proteinExistence type="predicted"/>
<dbReference type="SMART" id="SM00850">
    <property type="entry name" value="LytTR"/>
    <property type="match status" value="1"/>
</dbReference>
<evidence type="ECO:0000256" key="3">
    <source>
        <dbReference type="PROSITE-ProRule" id="PRU00169"/>
    </source>
</evidence>
<name>A0A939D6H6_CLOAM</name>
<dbReference type="EMBL" id="JAFJZZ010000001">
    <property type="protein sequence ID" value="MBN7771982.1"/>
    <property type="molecule type" value="Genomic_DNA"/>
</dbReference>
<dbReference type="PANTHER" id="PTHR37299">
    <property type="entry name" value="TRANSCRIPTIONAL REGULATOR-RELATED"/>
    <property type="match status" value="1"/>
</dbReference>
<feature type="domain" description="Response regulatory" evidence="4">
    <location>
        <begin position="3"/>
        <end position="128"/>
    </location>
</feature>
<evidence type="ECO:0000313" key="6">
    <source>
        <dbReference type="EMBL" id="MBN7771982.1"/>
    </source>
</evidence>
<accession>A0A939D6H6</accession>